<feature type="transmembrane region" description="Helical" evidence="6">
    <location>
        <begin position="295"/>
        <end position="319"/>
    </location>
</feature>
<keyword evidence="4 6" id="KW-1133">Transmembrane helix</keyword>
<evidence type="ECO:0000256" key="6">
    <source>
        <dbReference type="SAM" id="Phobius"/>
    </source>
</evidence>
<dbReference type="PROSITE" id="PS00216">
    <property type="entry name" value="SUGAR_TRANSPORT_1"/>
    <property type="match status" value="1"/>
</dbReference>
<feature type="transmembrane region" description="Helical" evidence="6">
    <location>
        <begin position="416"/>
        <end position="435"/>
    </location>
</feature>
<evidence type="ECO:0000313" key="9">
    <source>
        <dbReference type="Proteomes" id="UP000294911"/>
    </source>
</evidence>
<evidence type="ECO:0000313" key="8">
    <source>
        <dbReference type="EMBL" id="TCP57044.1"/>
    </source>
</evidence>
<feature type="transmembrane region" description="Helical" evidence="6">
    <location>
        <begin position="57"/>
        <end position="75"/>
    </location>
</feature>
<feature type="transmembrane region" description="Helical" evidence="6">
    <location>
        <begin position="87"/>
        <end position="104"/>
    </location>
</feature>
<dbReference type="GO" id="GO:0022857">
    <property type="term" value="F:transmembrane transporter activity"/>
    <property type="evidence" value="ECO:0007669"/>
    <property type="project" value="InterPro"/>
</dbReference>
<dbReference type="InterPro" id="IPR036259">
    <property type="entry name" value="MFS_trans_sf"/>
</dbReference>
<protein>
    <submittedName>
        <fullName evidence="8">Putative MFS transporter</fullName>
    </submittedName>
</protein>
<keyword evidence="2" id="KW-0813">Transport</keyword>
<keyword evidence="3 6" id="KW-0812">Transmembrane</keyword>
<evidence type="ECO:0000256" key="1">
    <source>
        <dbReference type="ARBA" id="ARBA00004651"/>
    </source>
</evidence>
<feature type="transmembrane region" description="Helical" evidence="6">
    <location>
        <begin position="326"/>
        <end position="346"/>
    </location>
</feature>
<dbReference type="OrthoDB" id="9787026at2"/>
<name>A0A4R2R523_9PSEU</name>
<feature type="domain" description="Major facilitator superfamily (MFS) profile" evidence="7">
    <location>
        <begin position="21"/>
        <end position="441"/>
    </location>
</feature>
<dbReference type="GO" id="GO:0005886">
    <property type="term" value="C:plasma membrane"/>
    <property type="evidence" value="ECO:0007669"/>
    <property type="project" value="UniProtKB-SubCell"/>
</dbReference>
<dbReference type="PANTHER" id="PTHR23511">
    <property type="entry name" value="SYNAPTIC VESICLE GLYCOPROTEIN 2"/>
    <property type="match status" value="1"/>
</dbReference>
<proteinExistence type="predicted"/>
<feature type="transmembrane region" description="Helical" evidence="6">
    <location>
        <begin position="352"/>
        <end position="374"/>
    </location>
</feature>
<evidence type="ECO:0000256" key="3">
    <source>
        <dbReference type="ARBA" id="ARBA00022692"/>
    </source>
</evidence>
<evidence type="ECO:0000256" key="5">
    <source>
        <dbReference type="ARBA" id="ARBA00023136"/>
    </source>
</evidence>
<evidence type="ECO:0000259" key="7">
    <source>
        <dbReference type="PROSITE" id="PS50850"/>
    </source>
</evidence>
<feature type="transmembrane region" description="Helical" evidence="6">
    <location>
        <begin position="20"/>
        <end position="37"/>
    </location>
</feature>
<feature type="transmembrane region" description="Helical" evidence="6">
    <location>
        <begin position="116"/>
        <end position="139"/>
    </location>
</feature>
<dbReference type="PANTHER" id="PTHR23511:SF34">
    <property type="entry name" value="SYNAPTIC VESICLE GLYCOPROTEIN 2"/>
    <property type="match status" value="1"/>
</dbReference>
<dbReference type="InterPro" id="IPR020846">
    <property type="entry name" value="MFS_dom"/>
</dbReference>
<organism evidence="8 9">
    <name type="scientific">Tamaricihabitans halophyticus</name>
    <dbReference type="NCBI Taxonomy" id="1262583"/>
    <lineage>
        <taxon>Bacteria</taxon>
        <taxon>Bacillati</taxon>
        <taxon>Actinomycetota</taxon>
        <taxon>Actinomycetes</taxon>
        <taxon>Pseudonocardiales</taxon>
        <taxon>Pseudonocardiaceae</taxon>
        <taxon>Tamaricihabitans</taxon>
    </lineage>
</organism>
<dbReference type="Pfam" id="PF07690">
    <property type="entry name" value="MFS_1"/>
    <property type="match status" value="1"/>
</dbReference>
<keyword evidence="9" id="KW-1185">Reference proteome</keyword>
<dbReference type="PROSITE" id="PS50850">
    <property type="entry name" value="MFS"/>
    <property type="match status" value="1"/>
</dbReference>
<dbReference type="CDD" id="cd17316">
    <property type="entry name" value="MFS_SV2_like"/>
    <property type="match status" value="1"/>
</dbReference>
<keyword evidence="5 6" id="KW-0472">Membrane</keyword>
<dbReference type="SUPFAM" id="SSF103473">
    <property type="entry name" value="MFS general substrate transporter"/>
    <property type="match status" value="1"/>
</dbReference>
<evidence type="ECO:0000256" key="4">
    <source>
        <dbReference type="ARBA" id="ARBA00022989"/>
    </source>
</evidence>
<feature type="transmembrane region" description="Helical" evidence="6">
    <location>
        <begin position="386"/>
        <end position="410"/>
    </location>
</feature>
<dbReference type="Gene3D" id="1.20.1250.20">
    <property type="entry name" value="MFS general substrate transporter like domains"/>
    <property type="match status" value="1"/>
</dbReference>
<dbReference type="PROSITE" id="PS00217">
    <property type="entry name" value="SUGAR_TRANSPORT_2"/>
    <property type="match status" value="1"/>
</dbReference>
<gene>
    <name evidence="8" type="ORF">EV191_101996</name>
</gene>
<feature type="transmembrane region" description="Helical" evidence="6">
    <location>
        <begin position="264"/>
        <end position="283"/>
    </location>
</feature>
<dbReference type="RefSeq" id="WP_132875569.1">
    <property type="nucleotide sequence ID" value="NZ_SLXQ01000001.1"/>
</dbReference>
<dbReference type="Proteomes" id="UP000294911">
    <property type="component" value="Unassembled WGS sequence"/>
</dbReference>
<reference evidence="8 9" key="1">
    <citation type="submission" date="2019-03" db="EMBL/GenBank/DDBJ databases">
        <title>Genomic Encyclopedia of Type Strains, Phase IV (KMG-IV): sequencing the most valuable type-strain genomes for metagenomic binning, comparative biology and taxonomic classification.</title>
        <authorList>
            <person name="Goeker M."/>
        </authorList>
    </citation>
    <scope>NUCLEOTIDE SEQUENCE [LARGE SCALE GENOMIC DNA]</scope>
    <source>
        <strain evidence="8 9">DSM 45765</strain>
    </source>
</reference>
<sequence length="459" mass="49984">MKTGDQVVQELPWRWKTQGVIFLIGGLGFMFDAWDVTLNGFLMPLVAAEWGLSTGEAAWVSTSNLIGMALGAFLWGGIADIVGRKRAFSLTLLMFSLFSVAGALSPDFITFCAFRFLAGVGLGGCIPVDYALVGEFTPAKVRGRVLTAMDVWWPIGATLCGVVSTALLTVTFIDNWRMMLLMMVLPALLLFWIRLSVPESPMYLVRRGRGEEARKVIQQMIERTGATVGEWRLPEAQPAPRLTVSNVAKQLKGLWRFSPKITSVSWALFLTVFLLYYGALTWLPSILTEQGYGEYAAFMVTTLMTAVGIIGVLVSAWLVDLIGRKWVIGLSGPLAAVGLVLFAVQLDVPTAAKWWIGIFGFVVELTIPALYAYVSELYPTALRASGFGWASTVSRIGAGFVPLIFGSLLWPHLGLPLTFLVIGVLLGLAVLWMAVAAPETKGRELDEIGSEPPTQDAVH</sequence>
<accession>A0A4R2R523</accession>
<dbReference type="AlphaFoldDB" id="A0A4R2R523"/>
<feature type="transmembrane region" description="Helical" evidence="6">
    <location>
        <begin position="151"/>
        <end position="173"/>
    </location>
</feature>
<comment type="subcellular location">
    <subcellularLocation>
        <location evidence="1">Cell membrane</location>
        <topology evidence="1">Multi-pass membrane protein</topology>
    </subcellularLocation>
</comment>
<comment type="caution">
    <text evidence="8">The sequence shown here is derived from an EMBL/GenBank/DDBJ whole genome shotgun (WGS) entry which is preliminary data.</text>
</comment>
<dbReference type="InterPro" id="IPR011701">
    <property type="entry name" value="MFS"/>
</dbReference>
<feature type="transmembrane region" description="Helical" evidence="6">
    <location>
        <begin position="179"/>
        <end position="197"/>
    </location>
</feature>
<evidence type="ECO:0000256" key="2">
    <source>
        <dbReference type="ARBA" id="ARBA00022448"/>
    </source>
</evidence>
<dbReference type="InterPro" id="IPR005829">
    <property type="entry name" value="Sugar_transporter_CS"/>
</dbReference>
<dbReference type="EMBL" id="SLXQ01000001">
    <property type="protein sequence ID" value="TCP57044.1"/>
    <property type="molecule type" value="Genomic_DNA"/>
</dbReference>